<gene>
    <name evidence="9" type="ORF">AWM68_04625</name>
</gene>
<protein>
    <submittedName>
        <fullName evidence="9">Uncharacterized protein</fullName>
    </submittedName>
</protein>
<dbReference type="Proteomes" id="UP000076567">
    <property type="component" value="Unassembled WGS sequence"/>
</dbReference>
<accession>A0A163RM13</accession>
<keyword evidence="5 8" id="KW-0812">Transmembrane</keyword>
<keyword evidence="4" id="KW-0309">Germination</keyword>
<comment type="similarity">
    <text evidence="2">Belongs to the amino acid-polyamine-organocation (APC) superfamily. Spore germination protein (SGP) (TC 2.A.3.9) family.</text>
</comment>
<evidence type="ECO:0000256" key="4">
    <source>
        <dbReference type="ARBA" id="ARBA00022544"/>
    </source>
</evidence>
<feature type="transmembrane region" description="Helical" evidence="8">
    <location>
        <begin position="330"/>
        <end position="352"/>
    </location>
</feature>
<keyword evidence="7 8" id="KW-0472">Membrane</keyword>
<evidence type="ECO:0000256" key="8">
    <source>
        <dbReference type="SAM" id="Phobius"/>
    </source>
</evidence>
<dbReference type="RefSeq" id="WP_066239808.1">
    <property type="nucleotide sequence ID" value="NZ_LRFC01000012.1"/>
</dbReference>
<evidence type="ECO:0000313" key="9">
    <source>
        <dbReference type="EMBL" id="KZE67146.1"/>
    </source>
</evidence>
<feature type="transmembrane region" description="Helical" evidence="8">
    <location>
        <begin position="83"/>
        <end position="100"/>
    </location>
</feature>
<name>A0A163RM13_9BACL</name>
<comment type="caution">
    <text evidence="9">The sequence shown here is derived from an EMBL/GenBank/DDBJ whole genome shotgun (WGS) entry which is preliminary data.</text>
</comment>
<dbReference type="NCBIfam" id="TIGR00912">
    <property type="entry name" value="2A0309"/>
    <property type="match status" value="1"/>
</dbReference>
<dbReference type="PANTHER" id="PTHR34975">
    <property type="entry name" value="SPORE GERMINATION PROTEIN A2"/>
    <property type="match status" value="1"/>
</dbReference>
<dbReference type="InterPro" id="IPR004761">
    <property type="entry name" value="Spore_GerAB"/>
</dbReference>
<dbReference type="Pfam" id="PF03845">
    <property type="entry name" value="Spore_permease"/>
    <property type="match status" value="1"/>
</dbReference>
<evidence type="ECO:0000313" key="10">
    <source>
        <dbReference type="Proteomes" id="UP000076567"/>
    </source>
</evidence>
<keyword evidence="6 8" id="KW-1133">Transmembrane helix</keyword>
<dbReference type="AlphaFoldDB" id="A0A163RM13"/>
<evidence type="ECO:0000256" key="7">
    <source>
        <dbReference type="ARBA" id="ARBA00023136"/>
    </source>
</evidence>
<keyword evidence="3" id="KW-0813">Transport</keyword>
<evidence type="ECO:0000256" key="1">
    <source>
        <dbReference type="ARBA" id="ARBA00004141"/>
    </source>
</evidence>
<dbReference type="PANTHER" id="PTHR34975:SF2">
    <property type="entry name" value="SPORE GERMINATION PROTEIN A2"/>
    <property type="match status" value="1"/>
</dbReference>
<organism evidence="9 10">
    <name type="scientific">Fictibacillus phosphorivorans</name>
    <dbReference type="NCBI Taxonomy" id="1221500"/>
    <lineage>
        <taxon>Bacteria</taxon>
        <taxon>Bacillati</taxon>
        <taxon>Bacillota</taxon>
        <taxon>Bacilli</taxon>
        <taxon>Bacillales</taxon>
        <taxon>Fictibacillaceae</taxon>
        <taxon>Fictibacillus</taxon>
    </lineage>
</organism>
<dbReference type="GO" id="GO:0009847">
    <property type="term" value="P:spore germination"/>
    <property type="evidence" value="ECO:0007669"/>
    <property type="project" value="InterPro"/>
</dbReference>
<keyword evidence="10" id="KW-1185">Reference proteome</keyword>
<evidence type="ECO:0000256" key="3">
    <source>
        <dbReference type="ARBA" id="ARBA00022448"/>
    </source>
</evidence>
<dbReference type="EMBL" id="LRFC01000012">
    <property type="protein sequence ID" value="KZE67146.1"/>
    <property type="molecule type" value="Genomic_DNA"/>
</dbReference>
<feature type="transmembrane region" description="Helical" evidence="8">
    <location>
        <begin position="40"/>
        <end position="62"/>
    </location>
</feature>
<reference evidence="10" key="1">
    <citation type="submission" date="2016-01" db="EMBL/GenBank/DDBJ databases">
        <title>Draft genome of Chromobacterium sp. F49.</title>
        <authorList>
            <person name="Hong K.W."/>
        </authorList>
    </citation>
    <scope>NUCLEOTIDE SEQUENCE [LARGE SCALE GENOMIC DNA]</scope>
    <source>
        <strain evidence="10">P7IIIA</strain>
    </source>
</reference>
<evidence type="ECO:0000256" key="2">
    <source>
        <dbReference type="ARBA" id="ARBA00007998"/>
    </source>
</evidence>
<feature type="transmembrane region" description="Helical" evidence="8">
    <location>
        <begin position="12"/>
        <end position="34"/>
    </location>
</feature>
<sequence length="354" mass="40017">MRIQPGVAPIHIYTLLILSSGLVNHVLIIPVILSASGRDAWVSILLSLLPYILFIGLIGSVLKKLGNQNFLEYIKTRLGPIPMYLLTGVFILYFFLNASITFRDTITWTKTNYLMDSPSLALAILLGLLCFFGTYKGLQELSIVALIALPFVVTFGIFIAFGNIPHKDYSMLLPIAENGWSPVFKGGVYVLSGLTELSTLLFLVHHTNKTLKWKHIIFVSFVLIGLMLGPTMAAIAEFGPYEGNKLRYPAFEQWKLLTISKDITRMDFLSIFQWISGAFIRVSLLMFLVTKLVDVKKHRVWLVASLYILAVVYTLAPLPNISIFNFLYQYFFPIQMYVMLPIISIICLYVLVKK</sequence>
<dbReference type="GO" id="GO:0016020">
    <property type="term" value="C:membrane"/>
    <property type="evidence" value="ECO:0007669"/>
    <property type="project" value="UniProtKB-SubCell"/>
</dbReference>
<evidence type="ECO:0000256" key="5">
    <source>
        <dbReference type="ARBA" id="ARBA00022692"/>
    </source>
</evidence>
<feature type="transmembrane region" description="Helical" evidence="8">
    <location>
        <begin position="184"/>
        <end position="204"/>
    </location>
</feature>
<feature type="transmembrane region" description="Helical" evidence="8">
    <location>
        <begin position="143"/>
        <end position="164"/>
    </location>
</feature>
<feature type="transmembrane region" description="Helical" evidence="8">
    <location>
        <begin position="120"/>
        <end position="138"/>
    </location>
</feature>
<feature type="transmembrane region" description="Helical" evidence="8">
    <location>
        <begin position="271"/>
        <end position="293"/>
    </location>
</feature>
<comment type="subcellular location">
    <subcellularLocation>
        <location evidence="1">Membrane</location>
        <topology evidence="1">Multi-pass membrane protein</topology>
    </subcellularLocation>
</comment>
<evidence type="ECO:0000256" key="6">
    <source>
        <dbReference type="ARBA" id="ARBA00022989"/>
    </source>
</evidence>
<feature type="transmembrane region" description="Helical" evidence="8">
    <location>
        <begin position="216"/>
        <end position="236"/>
    </location>
</feature>
<proteinExistence type="inferred from homology"/>
<feature type="transmembrane region" description="Helical" evidence="8">
    <location>
        <begin position="300"/>
        <end position="318"/>
    </location>
</feature>